<feature type="transmembrane region" description="Helical" evidence="1">
    <location>
        <begin position="195"/>
        <end position="212"/>
    </location>
</feature>
<evidence type="ECO:0000313" key="3">
    <source>
        <dbReference type="Proteomes" id="UP001501822"/>
    </source>
</evidence>
<feature type="transmembrane region" description="Helical" evidence="1">
    <location>
        <begin position="21"/>
        <end position="40"/>
    </location>
</feature>
<evidence type="ECO:0000313" key="2">
    <source>
        <dbReference type="EMBL" id="GAA0323281.1"/>
    </source>
</evidence>
<protein>
    <recommendedName>
        <fullName evidence="4">DUF3592 domain-containing protein</fullName>
    </recommendedName>
</protein>
<reference evidence="2 3" key="1">
    <citation type="journal article" date="2019" name="Int. J. Syst. Evol. Microbiol.">
        <title>The Global Catalogue of Microorganisms (GCM) 10K type strain sequencing project: providing services to taxonomists for standard genome sequencing and annotation.</title>
        <authorList>
            <consortium name="The Broad Institute Genomics Platform"/>
            <consortium name="The Broad Institute Genome Sequencing Center for Infectious Disease"/>
            <person name="Wu L."/>
            <person name="Ma J."/>
        </authorList>
    </citation>
    <scope>NUCLEOTIDE SEQUENCE [LARGE SCALE GENOMIC DNA]</scope>
    <source>
        <strain evidence="2 3">JCM 3146</strain>
    </source>
</reference>
<accession>A0ABN0W299</accession>
<proteinExistence type="predicted"/>
<evidence type="ECO:0000256" key="1">
    <source>
        <dbReference type="SAM" id="Phobius"/>
    </source>
</evidence>
<dbReference type="Proteomes" id="UP001501822">
    <property type="component" value="Unassembled WGS sequence"/>
</dbReference>
<sequence>MRTRAGSKHTGLGARRVGRNWAIISLLLMAAGSAVLLITYPDSRGNLRAYQHAPVCANPAAPRADCVQVLEAQVAQRRIKDSGKGRRYEIVLAGPPAVAGRLTFYGAKPVLSQLRLGDRVTVRVWHGRRTSIAAHGQVQETREPPGVNPMNHLAVAVALLLFGLMAADLAVRNLHPGLNERWRASGRAIPPEGKAAGGLAVLALVVGALQSADDNADPKVFLIAWLGCAVLISGIVTARRV</sequence>
<dbReference type="RefSeq" id="WP_252799733.1">
    <property type="nucleotide sequence ID" value="NZ_BAAABM010000007.1"/>
</dbReference>
<comment type="caution">
    <text evidence="2">The sequence shown here is derived from an EMBL/GenBank/DDBJ whole genome shotgun (WGS) entry which is preliminary data.</text>
</comment>
<organism evidence="2 3">
    <name type="scientific">Actinoallomurus spadix</name>
    <dbReference type="NCBI Taxonomy" id="79912"/>
    <lineage>
        <taxon>Bacteria</taxon>
        <taxon>Bacillati</taxon>
        <taxon>Actinomycetota</taxon>
        <taxon>Actinomycetes</taxon>
        <taxon>Streptosporangiales</taxon>
        <taxon>Thermomonosporaceae</taxon>
        <taxon>Actinoallomurus</taxon>
    </lineage>
</organism>
<keyword evidence="1" id="KW-0812">Transmembrane</keyword>
<feature type="transmembrane region" description="Helical" evidence="1">
    <location>
        <begin position="153"/>
        <end position="174"/>
    </location>
</feature>
<keyword evidence="3" id="KW-1185">Reference proteome</keyword>
<evidence type="ECO:0008006" key="4">
    <source>
        <dbReference type="Google" id="ProtNLM"/>
    </source>
</evidence>
<keyword evidence="1" id="KW-0472">Membrane</keyword>
<feature type="transmembrane region" description="Helical" evidence="1">
    <location>
        <begin position="218"/>
        <end position="238"/>
    </location>
</feature>
<name>A0ABN0W299_9ACTN</name>
<keyword evidence="1" id="KW-1133">Transmembrane helix</keyword>
<gene>
    <name evidence="2" type="ORF">GCM10010151_11410</name>
</gene>
<dbReference type="EMBL" id="BAAABM010000007">
    <property type="protein sequence ID" value="GAA0323281.1"/>
    <property type="molecule type" value="Genomic_DNA"/>
</dbReference>